<dbReference type="EMBL" id="CP042301">
    <property type="protein sequence ID" value="QDZ02550.1"/>
    <property type="molecule type" value="Genomic_DNA"/>
</dbReference>
<protein>
    <submittedName>
        <fullName evidence="1">DUF72 domain-containing protein</fullName>
    </submittedName>
</protein>
<dbReference type="AlphaFoldDB" id="A0A5B8L4F2"/>
<dbReference type="OrthoDB" id="9780310at2"/>
<evidence type="ECO:0000313" key="1">
    <source>
        <dbReference type="EMBL" id="QDZ02550.1"/>
    </source>
</evidence>
<evidence type="ECO:0000313" key="2">
    <source>
        <dbReference type="Proteomes" id="UP000321389"/>
    </source>
</evidence>
<reference evidence="1" key="1">
    <citation type="submission" date="2020-04" db="EMBL/GenBank/DDBJ databases">
        <title>Nitratireductor sp. nov. isolated from mangrove soil.</title>
        <authorList>
            <person name="Ye Y."/>
        </authorList>
    </citation>
    <scope>NUCLEOTIDE SEQUENCE</scope>
    <source>
        <strain evidence="1">SY7</strain>
    </source>
</reference>
<proteinExistence type="predicted"/>
<dbReference type="PANTHER" id="PTHR30348:SF4">
    <property type="entry name" value="DUF72 DOMAIN-CONTAINING PROTEIN"/>
    <property type="match status" value="1"/>
</dbReference>
<gene>
    <name evidence="1" type="ORF">FQ775_20445</name>
</gene>
<dbReference type="PANTHER" id="PTHR30348">
    <property type="entry name" value="UNCHARACTERIZED PROTEIN YECE"/>
    <property type="match status" value="1"/>
</dbReference>
<dbReference type="InterPro" id="IPR002763">
    <property type="entry name" value="DUF72"/>
</dbReference>
<organism evidence="1 2">
    <name type="scientific">Nitratireductor mangrovi</name>
    <dbReference type="NCBI Taxonomy" id="2599600"/>
    <lineage>
        <taxon>Bacteria</taxon>
        <taxon>Pseudomonadati</taxon>
        <taxon>Pseudomonadota</taxon>
        <taxon>Alphaproteobacteria</taxon>
        <taxon>Hyphomicrobiales</taxon>
        <taxon>Phyllobacteriaceae</taxon>
        <taxon>Nitratireductor</taxon>
    </lineage>
</organism>
<sequence length="269" mass="29848">MTSGTSKIRAGMGGWTFEPWEGSFYPEKLAKKRQLEHASRQVPTIEVNGTYYSGFKEPTFLKWASESPDGFVFALKGNRFVTNRRVLAEAGESVERFVGQGITALGDKLGPILWQFAPTKKFDTEDFGAFLALLPESRDGLKLRHAVEVRNASFAVPEFVALARRHGVAIVYAEHAKYPAIADLSGDFVYARLQTGSDDNENCYNEHDLDRWAERAKLWAEGGAPDDLAYADPGAPAERKPRDVFVYFITEGKTRAPFGAMALMQRVGG</sequence>
<dbReference type="Proteomes" id="UP000321389">
    <property type="component" value="Chromosome"/>
</dbReference>
<dbReference type="InterPro" id="IPR036520">
    <property type="entry name" value="UPF0759_sf"/>
</dbReference>
<dbReference type="KEGG" id="niy:FQ775_20445"/>
<dbReference type="Gene3D" id="3.20.20.410">
    <property type="entry name" value="Protein of unknown function UPF0759"/>
    <property type="match status" value="1"/>
</dbReference>
<keyword evidence="2" id="KW-1185">Reference proteome</keyword>
<dbReference type="Pfam" id="PF01904">
    <property type="entry name" value="DUF72"/>
    <property type="match status" value="1"/>
</dbReference>
<name>A0A5B8L4F2_9HYPH</name>
<dbReference type="SUPFAM" id="SSF117396">
    <property type="entry name" value="TM1631-like"/>
    <property type="match status" value="1"/>
</dbReference>
<dbReference type="RefSeq" id="WP_146301187.1">
    <property type="nucleotide sequence ID" value="NZ_CP042301.2"/>
</dbReference>
<accession>A0A5B8L4F2</accession>